<comment type="caution">
    <text evidence="4">The sequence shown here is derived from an EMBL/GenBank/DDBJ whole genome shotgun (WGS) entry which is preliminary data.</text>
</comment>
<keyword evidence="2" id="KW-0378">Hydrolase</keyword>
<protein>
    <recommendedName>
        <fullName evidence="3">Integrase catalytic domain-containing protein</fullName>
    </recommendedName>
</protein>
<dbReference type="InterPro" id="IPR001584">
    <property type="entry name" value="Integrase_cat-core"/>
</dbReference>
<dbReference type="InterPro" id="IPR036397">
    <property type="entry name" value="RNaseH_sf"/>
</dbReference>
<dbReference type="GO" id="GO:0003676">
    <property type="term" value="F:nucleic acid binding"/>
    <property type="evidence" value="ECO:0007669"/>
    <property type="project" value="InterPro"/>
</dbReference>
<dbReference type="SUPFAM" id="SSF53098">
    <property type="entry name" value="Ribonuclease H-like"/>
    <property type="match status" value="1"/>
</dbReference>
<dbReference type="Pfam" id="PF00665">
    <property type="entry name" value="rve"/>
    <property type="match status" value="1"/>
</dbReference>
<accession>A0A6L2N567</accession>
<dbReference type="GO" id="GO:0046872">
    <property type="term" value="F:metal ion binding"/>
    <property type="evidence" value="ECO:0007669"/>
    <property type="project" value="UniProtKB-KW"/>
</dbReference>
<gene>
    <name evidence="4" type="ORF">Tci_053319</name>
</gene>
<reference evidence="4" key="1">
    <citation type="journal article" date="2019" name="Sci. Rep.">
        <title>Draft genome of Tanacetum cinerariifolium, the natural source of mosquito coil.</title>
        <authorList>
            <person name="Yamashiro T."/>
            <person name="Shiraishi A."/>
            <person name="Satake H."/>
            <person name="Nakayama K."/>
        </authorList>
    </citation>
    <scope>NUCLEOTIDE SEQUENCE</scope>
</reference>
<proteinExistence type="predicted"/>
<evidence type="ECO:0000259" key="3">
    <source>
        <dbReference type="PROSITE" id="PS50994"/>
    </source>
</evidence>
<dbReference type="Pfam" id="PF14223">
    <property type="entry name" value="Retrotran_gag_2"/>
    <property type="match status" value="1"/>
</dbReference>
<evidence type="ECO:0000256" key="2">
    <source>
        <dbReference type="ARBA" id="ARBA00022801"/>
    </source>
</evidence>
<dbReference type="Gene3D" id="3.30.420.10">
    <property type="entry name" value="Ribonuclease H-like superfamily/Ribonuclease H"/>
    <property type="match status" value="1"/>
</dbReference>
<organism evidence="4">
    <name type="scientific">Tanacetum cinerariifolium</name>
    <name type="common">Dalmatian daisy</name>
    <name type="synonym">Chrysanthemum cinerariifolium</name>
    <dbReference type="NCBI Taxonomy" id="118510"/>
    <lineage>
        <taxon>Eukaryota</taxon>
        <taxon>Viridiplantae</taxon>
        <taxon>Streptophyta</taxon>
        <taxon>Embryophyta</taxon>
        <taxon>Tracheophyta</taxon>
        <taxon>Spermatophyta</taxon>
        <taxon>Magnoliopsida</taxon>
        <taxon>eudicotyledons</taxon>
        <taxon>Gunneridae</taxon>
        <taxon>Pentapetalae</taxon>
        <taxon>asterids</taxon>
        <taxon>campanulids</taxon>
        <taxon>Asterales</taxon>
        <taxon>Asteraceae</taxon>
        <taxon>Asteroideae</taxon>
        <taxon>Anthemideae</taxon>
        <taxon>Anthemidinae</taxon>
        <taxon>Tanacetum</taxon>
    </lineage>
</organism>
<dbReference type="EMBL" id="BKCJ010008259">
    <property type="protein sequence ID" value="GEU81341.1"/>
    <property type="molecule type" value="Genomic_DNA"/>
</dbReference>
<evidence type="ECO:0000256" key="1">
    <source>
        <dbReference type="ARBA" id="ARBA00022723"/>
    </source>
</evidence>
<dbReference type="InterPro" id="IPR013103">
    <property type="entry name" value="RVT_2"/>
</dbReference>
<keyword evidence="1" id="KW-0479">Metal-binding</keyword>
<dbReference type="InterPro" id="IPR025724">
    <property type="entry name" value="GAG-pre-integrase_dom"/>
</dbReference>
<dbReference type="Pfam" id="PF13976">
    <property type="entry name" value="gag_pre-integrs"/>
    <property type="match status" value="1"/>
</dbReference>
<dbReference type="GO" id="GO:0015074">
    <property type="term" value="P:DNA integration"/>
    <property type="evidence" value="ECO:0007669"/>
    <property type="project" value="InterPro"/>
</dbReference>
<dbReference type="PANTHER" id="PTHR42648">
    <property type="entry name" value="TRANSPOSASE, PUTATIVE-RELATED"/>
    <property type="match status" value="1"/>
</dbReference>
<evidence type="ECO:0000313" key="4">
    <source>
        <dbReference type="EMBL" id="GEU81341.1"/>
    </source>
</evidence>
<dbReference type="AlphaFoldDB" id="A0A6L2N567"/>
<dbReference type="InterPro" id="IPR012337">
    <property type="entry name" value="RNaseH-like_sf"/>
</dbReference>
<dbReference type="InterPro" id="IPR039537">
    <property type="entry name" value="Retrotran_Ty1/copia-like"/>
</dbReference>
<feature type="domain" description="Integrase catalytic" evidence="3">
    <location>
        <begin position="687"/>
        <end position="800"/>
    </location>
</feature>
<sequence length="800" mass="91835">MMMSLLVARTKEIRLFLAYASFIDFVVYQMDVKSDFLYGKLEEDVYVCQPPGFEDPNFFLVEYTRLKKHYMDYIKFPEPESLNPQVVAVTKLPILNPNEFDLWKMRIEQYFLMTNYSLWEVILNCDSPTPTRIVDGVVQVIAPTTAEQRLAKKNELKARGTLLKALPDKHQLKLNIHKDAKYLMEAIEKRFGGNKETKKVQKTLLKQQYKIFSGTSSESLDQIHDRLQKLINQLDNLGETISLEDINLKFLRSLPLEWKTHTLIWRNKANLEEQSLDDLFNNLKIYEAKVKGSSTSSQNTRNIAFVSLNNIDNTNESVSDVPNVSAASSKALLDNEDLKQIDADDLEEMDLMWQMAMLTIRARRRGHVAKECRSPRNNKNKDTLKRTVPVEAHQVLPDLIMRYKSGEGYHAVSPLYTRTFMPLKHDLVFNDAPNASESVATENSVRMTHLHLNRNVVLTAVLTRSRLVSLNGARPVPTVVPHLAVKSPRPVKHVVNKAHSPIRRHIKHRPTTKNSNFNEKVTIIKGNPQQALQDKGVIDSGYSRHMTGNISYLSDFKEINRGFVAFGGNPKGGKITSKRKIKTVKLDFDDVNFGKELKVPIVNNMYNVNLVVPSRDLTCLSAKATLDESNLWHRRLGHINFKTMNKLVKCNLVRGLPSKIFENNHTCVACKKGKQHRASCKSKPVNSVSHPLQRLHMDLFRPTFVKSLNKKSYCLVVTDDYSRFCWVFFLASKDETSAILKTFITSIENQINHKVKIIRCDNETEFKNYDLNQFCEMKGIKREFSVARTPQQNRVAERKN</sequence>
<dbReference type="PANTHER" id="PTHR42648:SF32">
    <property type="entry name" value="RIBONUCLEASE H-LIKE DOMAIN, GAG-PRE-INTEGRASE DOMAIN PROTEIN-RELATED"/>
    <property type="match status" value="1"/>
</dbReference>
<dbReference type="PROSITE" id="PS50994">
    <property type="entry name" value="INTEGRASE"/>
    <property type="match status" value="1"/>
</dbReference>
<dbReference type="Pfam" id="PF07727">
    <property type="entry name" value="RVT_2"/>
    <property type="match status" value="1"/>
</dbReference>
<name>A0A6L2N567_TANCI</name>
<dbReference type="GO" id="GO:0016787">
    <property type="term" value="F:hydrolase activity"/>
    <property type="evidence" value="ECO:0007669"/>
    <property type="project" value="UniProtKB-KW"/>
</dbReference>